<gene>
    <name evidence="1" type="ORF">FJT64_008505</name>
</gene>
<reference evidence="1 2" key="1">
    <citation type="submission" date="2019-07" db="EMBL/GenBank/DDBJ databases">
        <title>Draft genome assembly of a fouling barnacle, Amphibalanus amphitrite (Darwin, 1854): The first reference genome for Thecostraca.</title>
        <authorList>
            <person name="Kim W."/>
        </authorList>
    </citation>
    <scope>NUCLEOTIDE SEQUENCE [LARGE SCALE GENOMIC DNA]</scope>
    <source>
        <strain evidence="1">SNU_AA5</strain>
        <tissue evidence="1">Soma without cirri and trophi</tissue>
    </source>
</reference>
<proteinExistence type="predicted"/>
<comment type="caution">
    <text evidence="1">The sequence shown here is derived from an EMBL/GenBank/DDBJ whole genome shotgun (WGS) entry which is preliminary data.</text>
</comment>
<evidence type="ECO:0000313" key="2">
    <source>
        <dbReference type="Proteomes" id="UP000440578"/>
    </source>
</evidence>
<evidence type="ECO:0000313" key="1">
    <source>
        <dbReference type="EMBL" id="KAF0293747.1"/>
    </source>
</evidence>
<organism evidence="1 2">
    <name type="scientific">Amphibalanus amphitrite</name>
    <name type="common">Striped barnacle</name>
    <name type="synonym">Balanus amphitrite</name>
    <dbReference type="NCBI Taxonomy" id="1232801"/>
    <lineage>
        <taxon>Eukaryota</taxon>
        <taxon>Metazoa</taxon>
        <taxon>Ecdysozoa</taxon>
        <taxon>Arthropoda</taxon>
        <taxon>Crustacea</taxon>
        <taxon>Multicrustacea</taxon>
        <taxon>Cirripedia</taxon>
        <taxon>Thoracica</taxon>
        <taxon>Thoracicalcarea</taxon>
        <taxon>Balanomorpha</taxon>
        <taxon>Balanoidea</taxon>
        <taxon>Balanidae</taxon>
        <taxon>Amphibalaninae</taxon>
        <taxon>Amphibalanus</taxon>
    </lineage>
</organism>
<sequence>MLFNAHLALAASGHSLFGSPGAPLTTTTSTASSPLAAASQLLAAGGPSAFETVTRPRAGSASPVAAPPAHAASVASQLKNIENMVNGLHRRPSTEK</sequence>
<dbReference type="AlphaFoldDB" id="A0A6A4VBQ9"/>
<keyword evidence="2" id="KW-1185">Reference proteome</keyword>
<dbReference type="Proteomes" id="UP000440578">
    <property type="component" value="Unassembled WGS sequence"/>
</dbReference>
<protein>
    <submittedName>
        <fullName evidence="1">Uncharacterized protein</fullName>
    </submittedName>
</protein>
<name>A0A6A4VBQ9_AMPAM</name>
<dbReference type="EMBL" id="VIIS01001724">
    <property type="protein sequence ID" value="KAF0293747.1"/>
    <property type="molecule type" value="Genomic_DNA"/>
</dbReference>
<accession>A0A6A4VBQ9</accession>